<dbReference type="NCBIfam" id="TIGR01550">
    <property type="entry name" value="DOC_P1"/>
    <property type="match status" value="1"/>
</dbReference>
<proteinExistence type="predicted"/>
<dbReference type="Pfam" id="PF13310">
    <property type="entry name" value="Virulence_RhuM"/>
    <property type="match status" value="1"/>
</dbReference>
<dbReference type="Pfam" id="PF02661">
    <property type="entry name" value="Fic"/>
    <property type="match status" value="1"/>
</dbReference>
<comment type="caution">
    <text evidence="3">The sequence shown here is derived from an EMBL/GenBank/DDBJ whole genome shotgun (WGS) entry which is preliminary data.</text>
</comment>
<feature type="domain" description="Fido" evidence="2">
    <location>
        <begin position="190"/>
        <end position="335"/>
    </location>
</feature>
<gene>
    <name evidence="3" type="ORF">COU01_00045</name>
</gene>
<dbReference type="InterPro" id="IPR036597">
    <property type="entry name" value="Fido-like_dom_sf"/>
</dbReference>
<evidence type="ECO:0000313" key="3">
    <source>
        <dbReference type="EMBL" id="PIR92752.1"/>
    </source>
</evidence>
<sequence length="335" mass="38659">MNKENSKKFNGGSIVIYRTKDGQAELKVQIEKETVWLTQAQIASLFGTQRPAITKHLNNIFKSGELEEKSVSSILEHTAADGKIYQTKFYSLDAIVSVGYRVNSKRATQFRIWATQILKSYLIKGYAINQHRLAEQTQRLRELQNAISFIKNKAAHSLLQKETRELFNILDDYAQSFTLLQQYDEGKLKINKQKIAKFILKYEDAQKIISEAKTRLIKKKEASELFGREVEHKFESIINAIRQTFSGRELYRSVEEKAANLLYLIIKDHPFTDGNKRAGALFFIFFLEKNDYLWRKDGTRKINDSALVALALLIAVSDPKEKEVMIKIITNLLRD</sequence>
<reference evidence="4" key="1">
    <citation type="submission" date="2017-09" db="EMBL/GenBank/DDBJ databases">
        <title>Depth-based differentiation of microbial function through sediment-hosted aquifers and enrichment of novel symbionts in the deep terrestrial subsurface.</title>
        <authorList>
            <person name="Probst A.J."/>
            <person name="Ladd B."/>
            <person name="Jarett J.K."/>
            <person name="Geller-Mcgrath D.E."/>
            <person name="Sieber C.M.K."/>
            <person name="Emerson J.B."/>
            <person name="Anantharaman K."/>
            <person name="Thomas B.C."/>
            <person name="Malmstrom R."/>
            <person name="Stieglmeier M."/>
            <person name="Klingl A."/>
            <person name="Woyke T."/>
            <person name="Ryan C.M."/>
            <person name="Banfield J.F."/>
        </authorList>
    </citation>
    <scope>NUCLEOTIDE SEQUENCE [LARGE SCALE GENOMIC DNA]</scope>
</reference>
<dbReference type="GO" id="GO:0016301">
    <property type="term" value="F:kinase activity"/>
    <property type="evidence" value="ECO:0007669"/>
    <property type="project" value="InterPro"/>
</dbReference>
<dbReference type="InterPro" id="IPR011204">
    <property type="entry name" value="Virulence_RhuM-like"/>
</dbReference>
<dbReference type="PANTHER" id="PTHR35810">
    <property type="entry name" value="CYTOPLASMIC PROTEIN-RELATED"/>
    <property type="match status" value="1"/>
</dbReference>
<evidence type="ECO:0000256" key="1">
    <source>
        <dbReference type="SAM" id="Coils"/>
    </source>
</evidence>
<evidence type="ECO:0000259" key="2">
    <source>
        <dbReference type="PROSITE" id="PS51459"/>
    </source>
</evidence>
<dbReference type="SUPFAM" id="SSF140931">
    <property type="entry name" value="Fic-like"/>
    <property type="match status" value="1"/>
</dbReference>
<dbReference type="PROSITE" id="PS51459">
    <property type="entry name" value="FIDO"/>
    <property type="match status" value="1"/>
</dbReference>
<protein>
    <recommendedName>
        <fullName evidence="2">Fido domain-containing protein</fullName>
    </recommendedName>
</protein>
<evidence type="ECO:0000313" key="4">
    <source>
        <dbReference type="Proteomes" id="UP000228510"/>
    </source>
</evidence>
<organism evidence="3 4">
    <name type="scientific">Candidatus Falkowbacteria bacterium CG10_big_fil_rev_8_21_14_0_10_44_15</name>
    <dbReference type="NCBI Taxonomy" id="1974569"/>
    <lineage>
        <taxon>Bacteria</taxon>
        <taxon>Candidatus Falkowiibacteriota</taxon>
    </lineage>
</organism>
<dbReference type="AlphaFoldDB" id="A0A2H0V115"/>
<dbReference type="PANTHER" id="PTHR35810:SF1">
    <property type="entry name" value="CYTOPLASMIC PROTEIN"/>
    <property type="match status" value="1"/>
</dbReference>
<accession>A0A2H0V115</accession>
<dbReference type="EMBL" id="PFAT01000001">
    <property type="protein sequence ID" value="PIR92752.1"/>
    <property type="molecule type" value="Genomic_DNA"/>
</dbReference>
<dbReference type="InterPro" id="IPR053737">
    <property type="entry name" value="Type_II_TA_Toxin"/>
</dbReference>
<keyword evidence="1" id="KW-0175">Coiled coil</keyword>
<dbReference type="InterPro" id="IPR003812">
    <property type="entry name" value="Fido"/>
</dbReference>
<feature type="coiled-coil region" evidence="1">
    <location>
        <begin position="126"/>
        <end position="153"/>
    </location>
</feature>
<dbReference type="Gene3D" id="1.20.120.1870">
    <property type="entry name" value="Fic/DOC protein, Fido domain"/>
    <property type="match status" value="1"/>
</dbReference>
<dbReference type="InterPro" id="IPR006440">
    <property type="entry name" value="Doc"/>
</dbReference>
<name>A0A2H0V115_9BACT</name>
<dbReference type="Proteomes" id="UP000228510">
    <property type="component" value="Unassembled WGS sequence"/>
</dbReference>